<keyword evidence="2" id="KW-1185">Reference proteome</keyword>
<proteinExistence type="predicted"/>
<dbReference type="Proteomes" id="UP000249341">
    <property type="component" value="Unassembled WGS sequence"/>
</dbReference>
<sequence>MILQMAQQLCDADAQEPTDREVRLAVLAAAHLLHSEVGAHREDAAISAAQAGADYVELGNAIGMTRQGARRRWPGLAAITRTARQL</sequence>
<gene>
    <name evidence="1" type="ORF">B0I29_13344</name>
</gene>
<dbReference type="AlphaFoldDB" id="A0A327YY02"/>
<protein>
    <submittedName>
        <fullName evidence="1">Uncharacterized protein</fullName>
    </submittedName>
</protein>
<evidence type="ECO:0000313" key="1">
    <source>
        <dbReference type="EMBL" id="RAK25505.1"/>
    </source>
</evidence>
<organism evidence="1 2">
    <name type="scientific">Actinoplanes lutulentus</name>
    <dbReference type="NCBI Taxonomy" id="1287878"/>
    <lineage>
        <taxon>Bacteria</taxon>
        <taxon>Bacillati</taxon>
        <taxon>Actinomycetota</taxon>
        <taxon>Actinomycetes</taxon>
        <taxon>Micromonosporales</taxon>
        <taxon>Micromonosporaceae</taxon>
        <taxon>Actinoplanes</taxon>
    </lineage>
</organism>
<name>A0A327YY02_9ACTN</name>
<accession>A0A327YY02</accession>
<comment type="caution">
    <text evidence="1">The sequence shown here is derived from an EMBL/GenBank/DDBJ whole genome shotgun (WGS) entry which is preliminary data.</text>
</comment>
<dbReference type="EMBL" id="QLMJ01000033">
    <property type="protein sequence ID" value="RAK25505.1"/>
    <property type="molecule type" value="Genomic_DNA"/>
</dbReference>
<reference evidence="1 2" key="1">
    <citation type="submission" date="2018-06" db="EMBL/GenBank/DDBJ databases">
        <title>Genomic Encyclopedia of Type Strains, Phase III (KMG-III): the genomes of soil and plant-associated and newly described type strains.</title>
        <authorList>
            <person name="Whitman W."/>
        </authorList>
    </citation>
    <scope>NUCLEOTIDE SEQUENCE [LARGE SCALE GENOMIC DNA]</scope>
    <source>
        <strain evidence="1 2">CGMCC 4.7090</strain>
    </source>
</reference>
<evidence type="ECO:0000313" key="2">
    <source>
        <dbReference type="Proteomes" id="UP000249341"/>
    </source>
</evidence>